<dbReference type="InterPro" id="IPR025951">
    <property type="entry name" value="GXWXG_dom"/>
</dbReference>
<accession>A0A1J9QPJ6</accession>
<feature type="region of interest" description="Disordered" evidence="1">
    <location>
        <begin position="36"/>
        <end position="55"/>
    </location>
</feature>
<evidence type="ECO:0000256" key="1">
    <source>
        <dbReference type="SAM" id="MobiDB-lite"/>
    </source>
</evidence>
<name>A0A1J9QPJ6_9PEZI</name>
<dbReference type="AlphaFoldDB" id="A0A1J9QPJ6"/>
<organism evidence="4 5">
    <name type="scientific">Diplodia corticola</name>
    <dbReference type="NCBI Taxonomy" id="236234"/>
    <lineage>
        <taxon>Eukaryota</taxon>
        <taxon>Fungi</taxon>
        <taxon>Dikarya</taxon>
        <taxon>Ascomycota</taxon>
        <taxon>Pezizomycotina</taxon>
        <taxon>Dothideomycetes</taxon>
        <taxon>Dothideomycetes incertae sedis</taxon>
        <taxon>Botryosphaeriales</taxon>
        <taxon>Botryosphaeriaceae</taxon>
        <taxon>Diplodia</taxon>
    </lineage>
</organism>
<feature type="domain" description="GXWXG" evidence="2">
    <location>
        <begin position="20"/>
        <end position="89"/>
    </location>
</feature>
<sequence>MRILSFIEDGGTPSAHELSALFDALAPITPQDLEGDWSGGDFHDSDTNSKEEPPPVHPCHAMLENYRWAGMVVRGAEDVLPVMSWTDDGQRVHSTYWGGGQLRELKHRGVVSASLIFDCYPIIDHFRRVSDNTLMALLDAKDKHLKDAGPYFFWIRK</sequence>
<evidence type="ECO:0000313" key="5">
    <source>
        <dbReference type="Proteomes" id="UP000183809"/>
    </source>
</evidence>
<dbReference type="InterPro" id="IPR025568">
    <property type="entry name" value="DUF4334"/>
</dbReference>
<dbReference type="GeneID" id="31018277"/>
<proteinExistence type="predicted"/>
<gene>
    <name evidence="4" type="ORF">BKCO1_6100048</name>
</gene>
<evidence type="ECO:0000313" key="4">
    <source>
        <dbReference type="EMBL" id="OJD30376.1"/>
    </source>
</evidence>
<evidence type="ECO:0000259" key="3">
    <source>
        <dbReference type="Pfam" id="PF14232"/>
    </source>
</evidence>
<evidence type="ECO:0000259" key="2">
    <source>
        <dbReference type="Pfam" id="PF14231"/>
    </source>
</evidence>
<reference evidence="4 5" key="1">
    <citation type="submission" date="2016-10" db="EMBL/GenBank/DDBJ databases">
        <title>Proteomics and genomics reveal pathogen-plant mechanisms compatible with a hemibiotrophic lifestyle of Diplodia corticola.</title>
        <authorList>
            <person name="Fernandes I."/>
            <person name="De Jonge R."/>
            <person name="Van De Peer Y."/>
            <person name="Devreese B."/>
            <person name="Alves A."/>
            <person name="Esteves A.C."/>
        </authorList>
    </citation>
    <scope>NUCLEOTIDE SEQUENCE [LARGE SCALE GENOMIC DNA]</scope>
    <source>
        <strain evidence="4 5">CBS 112549</strain>
    </source>
</reference>
<feature type="domain" description="DUF4334" evidence="3">
    <location>
        <begin position="99"/>
        <end position="156"/>
    </location>
</feature>
<dbReference type="Pfam" id="PF14231">
    <property type="entry name" value="GXWXG"/>
    <property type="match status" value="1"/>
</dbReference>
<keyword evidence="5" id="KW-1185">Reference proteome</keyword>
<dbReference type="Gene3D" id="2.40.128.580">
    <property type="entry name" value="GXWXG domain"/>
    <property type="match status" value="1"/>
</dbReference>
<feature type="compositionally biased region" description="Basic and acidic residues" evidence="1">
    <location>
        <begin position="41"/>
        <end position="54"/>
    </location>
</feature>
<dbReference type="RefSeq" id="XP_020126636.1">
    <property type="nucleotide sequence ID" value="XM_020278016.1"/>
</dbReference>
<dbReference type="STRING" id="236234.A0A1J9QPJ6"/>
<dbReference type="EMBL" id="MNUE01000061">
    <property type="protein sequence ID" value="OJD30376.1"/>
    <property type="molecule type" value="Genomic_DNA"/>
</dbReference>
<protein>
    <submittedName>
        <fullName evidence="4">Transcription factor cmr1 protein</fullName>
    </submittedName>
</protein>
<comment type="caution">
    <text evidence="4">The sequence shown here is derived from an EMBL/GenBank/DDBJ whole genome shotgun (WGS) entry which is preliminary data.</text>
</comment>
<dbReference type="OrthoDB" id="2213372at2759"/>
<dbReference type="Pfam" id="PF14232">
    <property type="entry name" value="DUF4334"/>
    <property type="match status" value="1"/>
</dbReference>
<dbReference type="Proteomes" id="UP000183809">
    <property type="component" value="Unassembled WGS sequence"/>
</dbReference>